<dbReference type="AlphaFoldDB" id="G0V481"/>
<accession>G0V481</accession>
<feature type="transmembrane region" description="Helical" evidence="11">
    <location>
        <begin position="145"/>
        <end position="164"/>
    </location>
</feature>
<dbReference type="InterPro" id="IPR012160">
    <property type="entry name" value="LtaS-like"/>
</dbReference>
<evidence type="ECO:0000256" key="7">
    <source>
        <dbReference type="ARBA" id="ARBA00023136"/>
    </source>
</evidence>
<evidence type="ECO:0000313" key="14">
    <source>
        <dbReference type="Proteomes" id="UP000007652"/>
    </source>
</evidence>
<gene>
    <name evidence="13" type="ORF">CAAU_0272</name>
</gene>
<protein>
    <submittedName>
        <fullName evidence="13">Lipoteichoic acid synthase LtaS Type IVa</fullName>
    </submittedName>
</protein>
<dbReference type="PANTHER" id="PTHR47371">
    <property type="entry name" value="LIPOTEICHOIC ACID SYNTHASE"/>
    <property type="match status" value="1"/>
</dbReference>
<dbReference type="STRING" id="857293.CAAU_0272"/>
<keyword evidence="4" id="KW-1003">Cell membrane</keyword>
<evidence type="ECO:0000256" key="8">
    <source>
        <dbReference type="PIRSR" id="PIRSR005091-1"/>
    </source>
</evidence>
<keyword evidence="6 11" id="KW-1133">Transmembrane helix</keyword>
<dbReference type="RefSeq" id="WP_008907644.1">
    <property type="nucleotide sequence ID" value="NZ_CAKP01000009.1"/>
</dbReference>
<evidence type="ECO:0000256" key="1">
    <source>
        <dbReference type="ARBA" id="ARBA00004651"/>
    </source>
</evidence>
<feature type="transmembrane region" description="Helical" evidence="11">
    <location>
        <begin position="113"/>
        <end position="133"/>
    </location>
</feature>
<sequence length="598" mass="69804">MKGFKNIFLYYFIFLILMLYKLLGFNLMVNMNINIKTIFSALGFILLLFGFPMFFEKSIQVKILFLINILIAFILTVDLFYYDYYKSFFTLFSLRQVGLLGEVVNSLTYLFKVQYLILIADVLLSIFIITRKIGFDEEKFGDKAVKMFALILSGILILNINFYLARKKDKWVLTEMYDKRFIVENTSILGYHYFDFKKFANENNFIKIIDSAKAAEIKEFFNKKKNGEKPNYYGKYKGKNLIIVQLEAFQYFLIDKKINGVEVTPNLNKLAREEIYLSNFYYQISNGGTSDAEFAVNTSLLPLSNGAVYYLYPYNNYESIAKHLKDLGYFTSVMHGNDESFWNRPSMYKSLGFDKYESINDFTFEEKIGLGLADDSFFKQAVGKMKGYNKPFYSFLITLSSHYPYRDKKFEEFDVGNLKGSLLGNYLQSAHYVDRTLGDFVENLKKEGLWDNSVVIFYGDHHAIPYGNKEELERAIGEKINDDYDWTLNQRVVAIMHVPDFEIKGQIDKVCGQADLAPTIATLFGFELEKSLGKNIFSNEKGYVIFPDGSFIYDDYMYLQQKGEMVDKDTKNKVNEYYIIEMMKKMYDYSSLIIRNNL</sequence>
<feature type="binding site" evidence="9">
    <location>
        <position position="402"/>
    </location>
    <ligand>
        <name>substrate</name>
    </ligand>
</feature>
<keyword evidence="9" id="KW-0464">Manganese</keyword>
<dbReference type="PANTHER" id="PTHR47371:SF3">
    <property type="entry name" value="PHOSPHOGLYCEROL TRANSFERASE I"/>
    <property type="match status" value="1"/>
</dbReference>
<evidence type="ECO:0000313" key="13">
    <source>
        <dbReference type="EMBL" id="CCC57921.1"/>
    </source>
</evidence>
<dbReference type="InterPro" id="IPR017850">
    <property type="entry name" value="Alkaline_phosphatase_core_sf"/>
</dbReference>
<comment type="similarity">
    <text evidence="3">Belongs to the LTA synthase family.</text>
</comment>
<feature type="transmembrane region" description="Helical" evidence="11">
    <location>
        <begin position="33"/>
        <end position="51"/>
    </location>
</feature>
<feature type="domain" description="Sulfatase N-terminal" evidence="12">
    <location>
        <begin position="239"/>
        <end position="525"/>
    </location>
</feature>
<dbReference type="InterPro" id="IPR000917">
    <property type="entry name" value="Sulfatase_N"/>
</dbReference>
<organism evidence="13 14">
    <name type="scientific">Caloramator australicus RC3</name>
    <dbReference type="NCBI Taxonomy" id="857293"/>
    <lineage>
        <taxon>Bacteria</taxon>
        <taxon>Bacillati</taxon>
        <taxon>Bacillota</taxon>
        <taxon>Clostridia</taxon>
        <taxon>Eubacteriales</taxon>
        <taxon>Clostridiaceae</taxon>
        <taxon>Caloramator</taxon>
    </lineage>
</organism>
<evidence type="ECO:0000256" key="11">
    <source>
        <dbReference type="SAM" id="Phobius"/>
    </source>
</evidence>
<evidence type="ECO:0000256" key="9">
    <source>
        <dbReference type="PIRSR" id="PIRSR005091-2"/>
    </source>
</evidence>
<name>G0V481_9CLOT</name>
<reference evidence="13 14" key="1">
    <citation type="journal article" date="2011" name="J. Bacteriol.">
        <title>Draft genome sequence of Caloramator australicus strain RC3T, a thermoanaerobe from the Great Artesian Basin of Australia.</title>
        <authorList>
            <person name="Ogg C.D."/>
            <person name="Patel B.K.C."/>
        </authorList>
    </citation>
    <scope>NUCLEOTIDE SEQUENCE [LARGE SCALE GENOMIC DNA]</scope>
    <source>
        <strain evidence="13 14">RC3</strain>
    </source>
</reference>
<evidence type="ECO:0000256" key="2">
    <source>
        <dbReference type="ARBA" id="ARBA00004936"/>
    </source>
</evidence>
<dbReference type="PIRSF" id="PIRSF005091">
    <property type="entry name" value="Mmb_sulf_HI1246"/>
    <property type="match status" value="1"/>
</dbReference>
<keyword evidence="5 11" id="KW-0812">Transmembrane</keyword>
<dbReference type="InterPro" id="IPR050448">
    <property type="entry name" value="OpgB/LTA_synthase_biosynth"/>
</dbReference>
<dbReference type="SUPFAM" id="SSF53649">
    <property type="entry name" value="Alkaline phosphatase-like"/>
    <property type="match status" value="1"/>
</dbReference>
<feature type="active site" evidence="8">
    <location>
        <position position="289"/>
    </location>
</feature>
<dbReference type="OrthoDB" id="243547at2"/>
<comment type="subcellular location">
    <subcellularLocation>
        <location evidence="1">Cell membrane</location>
        <topology evidence="1">Multi-pass membrane protein</topology>
    </subcellularLocation>
</comment>
<feature type="binding site" evidence="10">
    <location>
        <position position="460"/>
    </location>
    <ligand>
        <name>Mn(2+)</name>
        <dbReference type="ChEBI" id="CHEBI:29035"/>
    </ligand>
</feature>
<evidence type="ECO:0000256" key="3">
    <source>
        <dbReference type="ARBA" id="ARBA00009983"/>
    </source>
</evidence>
<feature type="binding site" evidence="10">
    <location>
        <position position="461"/>
    </location>
    <ligand>
        <name>Mn(2+)</name>
        <dbReference type="ChEBI" id="CHEBI:29035"/>
    </ligand>
</feature>
<feature type="binding site" evidence="10">
    <location>
        <position position="289"/>
    </location>
    <ligand>
        <name>Mn(2+)</name>
        <dbReference type="ChEBI" id="CHEBI:29035"/>
    </ligand>
</feature>
<evidence type="ECO:0000256" key="4">
    <source>
        <dbReference type="ARBA" id="ARBA00022475"/>
    </source>
</evidence>
<proteinExistence type="inferred from homology"/>
<dbReference type="GO" id="GO:0046872">
    <property type="term" value="F:metal ion binding"/>
    <property type="evidence" value="ECO:0007669"/>
    <property type="project" value="UniProtKB-KW"/>
</dbReference>
<feature type="transmembrane region" description="Helical" evidence="11">
    <location>
        <begin position="7"/>
        <end position="27"/>
    </location>
</feature>
<evidence type="ECO:0000256" key="5">
    <source>
        <dbReference type="ARBA" id="ARBA00022692"/>
    </source>
</evidence>
<dbReference type="Proteomes" id="UP000007652">
    <property type="component" value="Unassembled WGS sequence"/>
</dbReference>
<dbReference type="Pfam" id="PF00884">
    <property type="entry name" value="Sulfatase"/>
    <property type="match status" value="1"/>
</dbReference>
<keyword evidence="14" id="KW-1185">Reference proteome</keyword>
<dbReference type="Gene3D" id="3.30.1120.170">
    <property type="match status" value="1"/>
</dbReference>
<dbReference type="CDD" id="cd16015">
    <property type="entry name" value="LTA_synthase"/>
    <property type="match status" value="1"/>
</dbReference>
<dbReference type="eggNOG" id="COG1368">
    <property type="taxonomic scope" value="Bacteria"/>
</dbReference>
<feature type="binding site" evidence="10">
    <location>
        <position position="247"/>
    </location>
    <ligand>
        <name>Mn(2+)</name>
        <dbReference type="ChEBI" id="CHEBI:29035"/>
    </ligand>
</feature>
<feature type="transmembrane region" description="Helical" evidence="11">
    <location>
        <begin position="63"/>
        <end position="82"/>
    </location>
</feature>
<comment type="caution">
    <text evidence="13">The sequence shown here is derived from an EMBL/GenBank/DDBJ whole genome shotgun (WGS) entry which is preliminary data.</text>
</comment>
<comment type="pathway">
    <text evidence="2">Cell wall biogenesis; lipoteichoic acid biosynthesis.</text>
</comment>
<evidence type="ECO:0000256" key="6">
    <source>
        <dbReference type="ARBA" id="ARBA00022989"/>
    </source>
</evidence>
<dbReference type="GO" id="GO:0005886">
    <property type="term" value="C:plasma membrane"/>
    <property type="evidence" value="ECO:0007669"/>
    <property type="project" value="UniProtKB-SubCell"/>
</dbReference>
<evidence type="ECO:0000256" key="10">
    <source>
        <dbReference type="PIRSR" id="PIRSR005091-3"/>
    </source>
</evidence>
<dbReference type="Gene3D" id="3.40.720.10">
    <property type="entry name" value="Alkaline Phosphatase, subunit A"/>
    <property type="match status" value="1"/>
</dbReference>
<keyword evidence="9" id="KW-0479">Metal-binding</keyword>
<evidence type="ECO:0000259" key="12">
    <source>
        <dbReference type="Pfam" id="PF00884"/>
    </source>
</evidence>
<keyword evidence="7 11" id="KW-0472">Membrane</keyword>
<dbReference type="EMBL" id="CAKP01000009">
    <property type="protein sequence ID" value="CCC57921.1"/>
    <property type="molecule type" value="Genomic_DNA"/>
</dbReference>